<dbReference type="InterPro" id="IPR036264">
    <property type="entry name" value="Bact_exopeptidase_dim_dom"/>
</dbReference>
<dbReference type="PROSITE" id="PS00758">
    <property type="entry name" value="ARGE_DAPE_CPG2_1"/>
    <property type="match status" value="1"/>
</dbReference>
<keyword evidence="2" id="KW-0645">Protease</keyword>
<dbReference type="NCBIfam" id="NF003976">
    <property type="entry name" value="PRK05469.1"/>
    <property type="match status" value="1"/>
</dbReference>
<feature type="binding site" evidence="9">
    <location>
        <position position="176"/>
    </location>
    <ligand>
        <name>Zn(2+)</name>
        <dbReference type="ChEBI" id="CHEBI:29105"/>
        <label>2</label>
    </ligand>
</feature>
<dbReference type="Proteomes" id="UP000183920">
    <property type="component" value="Unassembled WGS sequence"/>
</dbReference>
<proteinExistence type="inferred from homology"/>
<dbReference type="NCBIfam" id="TIGR01882">
    <property type="entry name" value="peptidase-T"/>
    <property type="match status" value="1"/>
</dbReference>
<dbReference type="PROSITE" id="PS00759">
    <property type="entry name" value="ARGE_DAPE_CPG2_2"/>
    <property type="match status" value="1"/>
</dbReference>
<evidence type="ECO:0000256" key="7">
    <source>
        <dbReference type="NCBIfam" id="TIGR01882"/>
    </source>
</evidence>
<evidence type="ECO:0000256" key="4">
    <source>
        <dbReference type="ARBA" id="ARBA00022801"/>
    </source>
</evidence>
<dbReference type="SUPFAM" id="SSF53187">
    <property type="entry name" value="Zn-dependent exopeptidases"/>
    <property type="match status" value="1"/>
</dbReference>
<protein>
    <recommendedName>
        <fullName evidence="7">Peptidase T</fullName>
        <ecNumber evidence="7">3.4.11.4</ecNumber>
    </recommendedName>
</protein>
<evidence type="ECO:0000259" key="10">
    <source>
        <dbReference type="Pfam" id="PF07687"/>
    </source>
</evidence>
<feature type="binding site" evidence="9">
    <location>
        <position position="141"/>
    </location>
    <ligand>
        <name>Zn(2+)</name>
        <dbReference type="ChEBI" id="CHEBI:29105"/>
        <label>2</label>
    </ligand>
</feature>
<feature type="active site" description="Proton acceptor" evidence="8">
    <location>
        <position position="175"/>
    </location>
</feature>
<dbReference type="PIRSF" id="PIRSF037215">
    <property type="entry name" value="Peptidase_M20B"/>
    <property type="match status" value="1"/>
</dbReference>
<dbReference type="GO" id="GO:0045148">
    <property type="term" value="F:tripeptide aminopeptidase activity"/>
    <property type="evidence" value="ECO:0007669"/>
    <property type="project" value="UniProtKB-UniRule"/>
</dbReference>
<name>A0A0G4Q7V2_9GAMM</name>
<sequence>MNLVERFISYTKVNTTTNRENGAAGIMPSSEGQRVLALQLVEELKALGVEDIKIRDTAIVTATLPSNLDYEVPTVAFFGHLDTSAEQTNDTKAQILPYKGGDLCLNKELEIFLRQSEFPELENYIGDDIIVTDGTSLLGADDKAAIASIMDMLQYFKQHPEIKHGTVKIGFVPDEEQGLRGAKVFDTKEFGADFAYTLDCCGIGELVYENWNAGDVEITFTGASAHPMSAKGKLKNSLLMAHKFVAMLPGGEAPEYTEGREGYYWVKQLAGNSARTVLKMDVRDFTEAGYAHRMAFLKQLSNYCEGLWGEGSVTCKLADRYANVFNSLQGDNRYPIDIAVAAYEANGITPRPIPMRGGYDGAALSQNGLPCPNIFTGAHNFHSIYEYLPVKSLYAASDVLKSVVKITAERFTPEVKA</sequence>
<dbReference type="InterPro" id="IPR011650">
    <property type="entry name" value="Peptidase_M20_dimer"/>
</dbReference>
<feature type="binding site" evidence="9">
    <location>
        <position position="80"/>
    </location>
    <ligand>
        <name>Zn(2+)</name>
        <dbReference type="ChEBI" id="CHEBI:29105"/>
        <label>1</label>
    </ligand>
</feature>
<dbReference type="SUPFAM" id="SSF55031">
    <property type="entry name" value="Bacterial exopeptidase dimerisation domain"/>
    <property type="match status" value="1"/>
</dbReference>
<dbReference type="RefSeq" id="WP_072063639.1">
    <property type="nucleotide sequence ID" value="NZ_CVRY01000003.1"/>
</dbReference>
<dbReference type="EMBL" id="CVRY01000003">
    <property type="protein sequence ID" value="CRL61686.1"/>
    <property type="molecule type" value="Genomic_DNA"/>
</dbReference>
<dbReference type="Pfam" id="PF07687">
    <property type="entry name" value="M20_dimer"/>
    <property type="match status" value="1"/>
</dbReference>
<dbReference type="PANTHER" id="PTHR42994">
    <property type="entry name" value="PEPTIDASE T"/>
    <property type="match status" value="1"/>
</dbReference>
<feature type="binding site" evidence="9">
    <location>
        <position position="141"/>
    </location>
    <ligand>
        <name>Zn(2+)</name>
        <dbReference type="ChEBI" id="CHEBI:29105"/>
        <label>1</label>
    </ligand>
</feature>
<dbReference type="InterPro" id="IPR010161">
    <property type="entry name" value="Peptidase_M20B"/>
</dbReference>
<dbReference type="PANTHER" id="PTHR42994:SF1">
    <property type="entry name" value="PEPTIDASE T"/>
    <property type="match status" value="1"/>
</dbReference>
<evidence type="ECO:0000256" key="8">
    <source>
        <dbReference type="PIRSR" id="PIRSR037215-1"/>
    </source>
</evidence>
<reference evidence="12" key="1">
    <citation type="submission" date="2015-06" db="EMBL/GenBank/DDBJ databases">
        <authorList>
            <person name="Urmite Genomes"/>
        </authorList>
    </citation>
    <scope>NUCLEOTIDE SEQUENCE [LARGE SCALE GENOMIC DNA]</scope>
    <source>
        <strain evidence="12">CSUR P1867</strain>
    </source>
</reference>
<dbReference type="Pfam" id="PF01546">
    <property type="entry name" value="Peptidase_M20"/>
    <property type="match status" value="1"/>
</dbReference>
<keyword evidence="4" id="KW-0378">Hydrolase</keyword>
<keyword evidence="5 9" id="KW-0862">Zinc</keyword>
<evidence type="ECO:0000313" key="12">
    <source>
        <dbReference type="Proteomes" id="UP000183920"/>
    </source>
</evidence>
<evidence type="ECO:0000256" key="3">
    <source>
        <dbReference type="ARBA" id="ARBA00022723"/>
    </source>
</evidence>
<evidence type="ECO:0000256" key="2">
    <source>
        <dbReference type="ARBA" id="ARBA00022670"/>
    </source>
</evidence>
<dbReference type="Gene3D" id="3.30.70.360">
    <property type="match status" value="1"/>
</dbReference>
<evidence type="ECO:0000256" key="5">
    <source>
        <dbReference type="ARBA" id="ARBA00022833"/>
    </source>
</evidence>
<evidence type="ECO:0000256" key="1">
    <source>
        <dbReference type="ARBA" id="ARBA00009692"/>
    </source>
</evidence>
<feature type="binding site" evidence="9">
    <location>
        <position position="199"/>
    </location>
    <ligand>
        <name>Zn(2+)</name>
        <dbReference type="ChEBI" id="CHEBI:29105"/>
        <label>1</label>
    </ligand>
</feature>
<gene>
    <name evidence="11" type="primary">pepT_2</name>
    <name evidence="11" type="ORF">BN1804_01594</name>
</gene>
<evidence type="ECO:0000256" key="6">
    <source>
        <dbReference type="ARBA" id="ARBA00023049"/>
    </source>
</evidence>
<dbReference type="GO" id="GO:0008237">
    <property type="term" value="F:metallopeptidase activity"/>
    <property type="evidence" value="ECO:0007669"/>
    <property type="project" value="UniProtKB-KW"/>
</dbReference>
<dbReference type="AlphaFoldDB" id="A0A0G4Q7V2"/>
<dbReference type="GO" id="GO:0008270">
    <property type="term" value="F:zinc ion binding"/>
    <property type="evidence" value="ECO:0007669"/>
    <property type="project" value="InterPro"/>
</dbReference>
<dbReference type="GO" id="GO:0006518">
    <property type="term" value="P:peptide metabolic process"/>
    <property type="evidence" value="ECO:0007669"/>
    <property type="project" value="InterPro"/>
</dbReference>
<dbReference type="Gene3D" id="3.40.630.10">
    <property type="entry name" value="Zn peptidases"/>
    <property type="match status" value="1"/>
</dbReference>
<evidence type="ECO:0000313" key="11">
    <source>
        <dbReference type="EMBL" id="CRL61686.1"/>
    </source>
</evidence>
<feature type="domain" description="Peptidase M20 dimerisation" evidence="10">
    <location>
        <begin position="211"/>
        <end position="283"/>
    </location>
</feature>
<evidence type="ECO:0000256" key="9">
    <source>
        <dbReference type="PIRSR" id="PIRSR037215-2"/>
    </source>
</evidence>
<accession>A0A0G4Q7V2</accession>
<feature type="active site" evidence="8">
    <location>
        <position position="82"/>
    </location>
</feature>
<feature type="binding site" evidence="9">
    <location>
        <position position="382"/>
    </location>
    <ligand>
        <name>Zn(2+)</name>
        <dbReference type="ChEBI" id="CHEBI:29105"/>
        <label>2</label>
    </ligand>
</feature>
<keyword evidence="6" id="KW-0482">Metalloprotease</keyword>
<organism evidence="11 12">
    <name type="scientific">Proteus penneri</name>
    <dbReference type="NCBI Taxonomy" id="102862"/>
    <lineage>
        <taxon>Bacteria</taxon>
        <taxon>Pseudomonadati</taxon>
        <taxon>Pseudomonadota</taxon>
        <taxon>Gammaproteobacteria</taxon>
        <taxon>Enterobacterales</taxon>
        <taxon>Morganellaceae</taxon>
        <taxon>Proteus</taxon>
    </lineage>
</organism>
<dbReference type="InterPro" id="IPR001261">
    <property type="entry name" value="ArgE/DapE_CS"/>
</dbReference>
<comment type="cofactor">
    <cofactor evidence="9">
        <name>Zn(2+)</name>
        <dbReference type="ChEBI" id="CHEBI:29105"/>
    </cofactor>
    <text evidence="9">Binds 2 Zn(2+) ions per subunit.</text>
</comment>
<dbReference type="NCBIfam" id="NF009920">
    <property type="entry name" value="PRK13381.1"/>
    <property type="match status" value="1"/>
</dbReference>
<dbReference type="EC" id="3.4.11.4" evidence="7"/>
<keyword evidence="3 9" id="KW-0479">Metal-binding</keyword>
<dbReference type="GO" id="GO:0006508">
    <property type="term" value="P:proteolysis"/>
    <property type="evidence" value="ECO:0007669"/>
    <property type="project" value="UniProtKB-UniRule"/>
</dbReference>
<comment type="similarity">
    <text evidence="1">Belongs to the peptidase M20B family.</text>
</comment>
<dbReference type="CDD" id="cd03892">
    <property type="entry name" value="M20_peptT"/>
    <property type="match status" value="1"/>
</dbReference>
<dbReference type="InterPro" id="IPR002933">
    <property type="entry name" value="Peptidase_M20"/>
</dbReference>